<dbReference type="AlphaFoldDB" id="A0A382ISI2"/>
<protein>
    <recommendedName>
        <fullName evidence="1">Cobalamin-independent methionine synthase MetE C-terminal/archaeal domain-containing protein</fullName>
    </recommendedName>
</protein>
<dbReference type="Gene3D" id="3.20.20.210">
    <property type="match status" value="1"/>
</dbReference>
<dbReference type="EMBL" id="UINC01069068">
    <property type="protein sequence ID" value="SVC02157.1"/>
    <property type="molecule type" value="Genomic_DNA"/>
</dbReference>
<sequence>MSDQSKPFFRADHVGSLLRPQKLLEARASWKGGKLTFEALQNIEDEAIREVVKLQENVGLKAITDGEFRRENWWIDFISQIEGIVISEPDVSSEFKTDGGKGSGYIPKVVKTVSKITHNRSILDRDFETLLKHTKETPKVTIPSPTRIHFHGGRTAVDLETYPDLSSFWSDIARFYQDEIAALEQKGCRYIQIDDPVLTYFLDDRMRNNLQDIGENPDTLINIYANLLNDCIKNRRNDTYLTM</sequence>
<dbReference type="PANTHER" id="PTHR43844">
    <property type="entry name" value="METHIONINE SYNTHASE"/>
    <property type="match status" value="1"/>
</dbReference>
<proteinExistence type="predicted"/>
<reference evidence="2" key="1">
    <citation type="submission" date="2018-05" db="EMBL/GenBank/DDBJ databases">
        <authorList>
            <person name="Lanie J.A."/>
            <person name="Ng W.-L."/>
            <person name="Kazmierczak K.M."/>
            <person name="Andrzejewski T.M."/>
            <person name="Davidsen T.M."/>
            <person name="Wayne K.J."/>
            <person name="Tettelin H."/>
            <person name="Glass J.I."/>
            <person name="Rusch D."/>
            <person name="Podicherti R."/>
            <person name="Tsui H.-C.T."/>
            <person name="Winkler M.E."/>
        </authorList>
    </citation>
    <scope>NUCLEOTIDE SEQUENCE</scope>
</reference>
<dbReference type="PANTHER" id="PTHR43844:SF1">
    <property type="entry name" value="METHIONINE SYNTHASE"/>
    <property type="match status" value="1"/>
</dbReference>
<accession>A0A382ISI2</accession>
<name>A0A382ISI2_9ZZZZ</name>
<gene>
    <name evidence="2" type="ORF">METZ01_LOCUS255011</name>
</gene>
<evidence type="ECO:0000259" key="1">
    <source>
        <dbReference type="Pfam" id="PF01717"/>
    </source>
</evidence>
<dbReference type="GO" id="GO:0003871">
    <property type="term" value="F:5-methyltetrahydropteroyltriglutamate-homocysteine S-methyltransferase activity"/>
    <property type="evidence" value="ECO:0007669"/>
    <property type="project" value="InterPro"/>
</dbReference>
<feature type="non-terminal residue" evidence="2">
    <location>
        <position position="243"/>
    </location>
</feature>
<dbReference type="GO" id="GO:0008270">
    <property type="term" value="F:zinc ion binding"/>
    <property type="evidence" value="ECO:0007669"/>
    <property type="project" value="InterPro"/>
</dbReference>
<organism evidence="2">
    <name type="scientific">marine metagenome</name>
    <dbReference type="NCBI Taxonomy" id="408172"/>
    <lineage>
        <taxon>unclassified sequences</taxon>
        <taxon>metagenomes</taxon>
        <taxon>ecological metagenomes</taxon>
    </lineage>
</organism>
<dbReference type="InterPro" id="IPR002629">
    <property type="entry name" value="Met_Synth_C/arc"/>
</dbReference>
<evidence type="ECO:0000313" key="2">
    <source>
        <dbReference type="EMBL" id="SVC02157.1"/>
    </source>
</evidence>
<feature type="domain" description="Cobalamin-independent methionine synthase MetE C-terminal/archaeal" evidence="1">
    <location>
        <begin position="14"/>
        <end position="202"/>
    </location>
</feature>
<dbReference type="SUPFAM" id="SSF51726">
    <property type="entry name" value="UROD/MetE-like"/>
    <property type="match status" value="1"/>
</dbReference>
<dbReference type="GO" id="GO:0009086">
    <property type="term" value="P:methionine biosynthetic process"/>
    <property type="evidence" value="ECO:0007669"/>
    <property type="project" value="InterPro"/>
</dbReference>
<dbReference type="Pfam" id="PF01717">
    <property type="entry name" value="Meth_synt_2"/>
    <property type="match status" value="1"/>
</dbReference>
<dbReference type="InterPro" id="IPR038071">
    <property type="entry name" value="UROD/MetE-like_sf"/>
</dbReference>